<dbReference type="SUPFAM" id="SSF55890">
    <property type="entry name" value="Sporulation response regulatory protein Spo0B"/>
    <property type="match status" value="1"/>
</dbReference>
<dbReference type="AlphaFoldDB" id="A0A1M6JEK2"/>
<keyword evidence="4" id="KW-0472">Membrane</keyword>
<dbReference type="InterPro" id="IPR016120">
    <property type="entry name" value="Sig_transdc_His_kin_SpoOB"/>
</dbReference>
<feature type="domain" description="Sensor histidine kinase NatK-like C-terminal" evidence="5">
    <location>
        <begin position="332"/>
        <end position="432"/>
    </location>
</feature>
<evidence type="ECO:0000256" key="4">
    <source>
        <dbReference type="SAM" id="Phobius"/>
    </source>
</evidence>
<dbReference type="SUPFAM" id="SSF55874">
    <property type="entry name" value="ATPase domain of HSP90 chaperone/DNA topoisomerase II/histidine kinase"/>
    <property type="match status" value="1"/>
</dbReference>
<dbReference type="Gene3D" id="3.30.565.10">
    <property type="entry name" value="Histidine kinase-like ATPase, C-terminal domain"/>
    <property type="match status" value="1"/>
</dbReference>
<dbReference type="GO" id="GO:0000155">
    <property type="term" value="F:phosphorelay sensor kinase activity"/>
    <property type="evidence" value="ECO:0007669"/>
    <property type="project" value="InterPro"/>
</dbReference>
<dbReference type="InterPro" id="IPR039506">
    <property type="entry name" value="SPOB_a"/>
</dbReference>
<organism evidence="7 8">
    <name type="scientific">Dethiosulfatibacter aminovorans DSM 17477</name>
    <dbReference type="NCBI Taxonomy" id="1121476"/>
    <lineage>
        <taxon>Bacteria</taxon>
        <taxon>Bacillati</taxon>
        <taxon>Bacillota</taxon>
        <taxon>Tissierellia</taxon>
        <taxon>Dethiosulfatibacter</taxon>
    </lineage>
</organism>
<evidence type="ECO:0000259" key="5">
    <source>
        <dbReference type="Pfam" id="PF14501"/>
    </source>
</evidence>
<protein>
    <submittedName>
        <fullName evidence="7">Sensor_kinase_SpoOB-type, alpha-helical domain</fullName>
    </submittedName>
</protein>
<evidence type="ECO:0000256" key="2">
    <source>
        <dbReference type="ARBA" id="ARBA00022679"/>
    </source>
</evidence>
<dbReference type="Pfam" id="PF14501">
    <property type="entry name" value="HATPase_c_5"/>
    <property type="match status" value="1"/>
</dbReference>
<evidence type="ECO:0000256" key="1">
    <source>
        <dbReference type="ARBA" id="ARBA00022553"/>
    </source>
</evidence>
<reference evidence="7 8" key="1">
    <citation type="submission" date="2016-11" db="EMBL/GenBank/DDBJ databases">
        <authorList>
            <person name="Jaros S."/>
            <person name="Januszkiewicz K."/>
            <person name="Wedrychowicz H."/>
        </authorList>
    </citation>
    <scope>NUCLEOTIDE SEQUENCE [LARGE SCALE GENOMIC DNA]</scope>
    <source>
        <strain evidence="7 8">DSM 17477</strain>
    </source>
</reference>
<accession>A0A1M6JEK2</accession>
<dbReference type="OrthoDB" id="1634477at2"/>
<dbReference type="GO" id="GO:0042802">
    <property type="term" value="F:identical protein binding"/>
    <property type="evidence" value="ECO:0007669"/>
    <property type="project" value="TreeGrafter"/>
</dbReference>
<dbReference type="InterPro" id="IPR036890">
    <property type="entry name" value="HATPase_C_sf"/>
</dbReference>
<feature type="transmembrane region" description="Helical" evidence="4">
    <location>
        <begin position="6"/>
        <end position="24"/>
    </location>
</feature>
<feature type="domain" description="SpoOB alpha-helical" evidence="6">
    <location>
        <begin position="237"/>
        <end position="291"/>
    </location>
</feature>
<feature type="transmembrane region" description="Helical" evidence="4">
    <location>
        <begin position="127"/>
        <end position="148"/>
    </location>
</feature>
<evidence type="ECO:0000256" key="3">
    <source>
        <dbReference type="ARBA" id="ARBA00022777"/>
    </source>
</evidence>
<evidence type="ECO:0000313" key="7">
    <source>
        <dbReference type="EMBL" id="SHJ45176.1"/>
    </source>
</evidence>
<evidence type="ECO:0000259" key="6">
    <source>
        <dbReference type="Pfam" id="PF14689"/>
    </source>
</evidence>
<feature type="transmembrane region" description="Helical" evidence="4">
    <location>
        <begin position="192"/>
        <end position="211"/>
    </location>
</feature>
<dbReference type="CDD" id="cd16935">
    <property type="entry name" value="HATPase_AgrC-ComD-like"/>
    <property type="match status" value="1"/>
</dbReference>
<dbReference type="PANTHER" id="PTHR40448">
    <property type="entry name" value="TWO-COMPONENT SENSOR HISTIDINE KINASE"/>
    <property type="match status" value="1"/>
</dbReference>
<name>A0A1M6JEK2_9FIRM</name>
<keyword evidence="3 7" id="KW-0418">Kinase</keyword>
<keyword evidence="1" id="KW-0597">Phosphoprotein</keyword>
<dbReference type="Gene3D" id="1.10.287.130">
    <property type="match status" value="1"/>
</dbReference>
<feature type="transmembrane region" description="Helical" evidence="4">
    <location>
        <begin position="61"/>
        <end position="79"/>
    </location>
</feature>
<gene>
    <name evidence="7" type="ORF">SAMN02745751_02599</name>
</gene>
<sequence length="432" mass="49182">MSIGEFILEFSTSLFDLAVIFFLATRGLEKRNKNSLVDISGVVLFTLLMVMMNHYLGHTSLMATVVPVFGIFIVARYSYCVRVLRFLGSFVLFVAFIAIGEFIVIAFLTNYFSLEPSVLMDYNIYRIYYGILSKTYLIIPVYFTGKFLTREKIDFSPSVMMAVAILSINFIVGMLGLKLYNENLNLTGSGTNYLMTMLLCMALLSAFLIFYTRHVLSVERKTLVMEASEKEYKNMAEYMGEIENLYNDLRSQRHDYVNHVETIKGLIDNDDVDKAGNYAGDIINAEAVESKRLSISNSLVNSIIGYKKRKAEEMDIQLDYDVKLPASLEIKDIDMTIMLSNAIDNAIEACEKIEDNRYIDIYMNYALGKVKMNIKNSFGGKVVREGEKLATRKMDKKSHGLGLANIRRVVDKYEGIMEIKQEGNVFDLEIMI</sequence>
<feature type="transmembrane region" description="Helical" evidence="4">
    <location>
        <begin position="86"/>
        <end position="107"/>
    </location>
</feature>
<dbReference type="InterPro" id="IPR032834">
    <property type="entry name" value="NatK-like_C"/>
</dbReference>
<dbReference type="PANTHER" id="PTHR40448:SF1">
    <property type="entry name" value="TWO-COMPONENT SENSOR HISTIDINE KINASE"/>
    <property type="match status" value="1"/>
</dbReference>
<keyword evidence="8" id="KW-1185">Reference proteome</keyword>
<keyword evidence="2" id="KW-0808">Transferase</keyword>
<dbReference type="RefSeq" id="WP_073050008.1">
    <property type="nucleotide sequence ID" value="NZ_FQZL01000021.1"/>
</dbReference>
<evidence type="ECO:0000313" key="8">
    <source>
        <dbReference type="Proteomes" id="UP000184052"/>
    </source>
</evidence>
<feature type="transmembrane region" description="Helical" evidence="4">
    <location>
        <begin position="36"/>
        <end position="55"/>
    </location>
</feature>
<dbReference type="STRING" id="1121476.SAMN02745751_02599"/>
<dbReference type="Pfam" id="PF14689">
    <property type="entry name" value="SPOB_a"/>
    <property type="match status" value="1"/>
</dbReference>
<proteinExistence type="predicted"/>
<feature type="transmembrane region" description="Helical" evidence="4">
    <location>
        <begin position="160"/>
        <end position="180"/>
    </location>
</feature>
<dbReference type="EMBL" id="FQZL01000021">
    <property type="protein sequence ID" value="SHJ45176.1"/>
    <property type="molecule type" value="Genomic_DNA"/>
</dbReference>
<keyword evidence="4" id="KW-0812">Transmembrane</keyword>
<dbReference type="Proteomes" id="UP000184052">
    <property type="component" value="Unassembled WGS sequence"/>
</dbReference>
<keyword evidence="4" id="KW-1133">Transmembrane helix</keyword>